<dbReference type="EMBL" id="JXMU01000011">
    <property type="protein sequence ID" value="KPB01352.1"/>
    <property type="molecule type" value="Genomic_DNA"/>
</dbReference>
<dbReference type="OrthoDB" id="345413at2"/>
<dbReference type="PANTHER" id="PTHR43280">
    <property type="entry name" value="ARAC-FAMILY TRANSCRIPTIONAL REGULATOR"/>
    <property type="match status" value="1"/>
</dbReference>
<evidence type="ECO:0000256" key="2">
    <source>
        <dbReference type="ARBA" id="ARBA00023125"/>
    </source>
</evidence>
<dbReference type="Proteomes" id="UP000038011">
    <property type="component" value="Unassembled WGS sequence"/>
</dbReference>
<keyword evidence="4" id="KW-0812">Transmembrane</keyword>
<evidence type="ECO:0000256" key="4">
    <source>
        <dbReference type="SAM" id="Phobius"/>
    </source>
</evidence>
<evidence type="ECO:0000313" key="6">
    <source>
        <dbReference type="EMBL" id="KPB01352.1"/>
    </source>
</evidence>
<sequence length="391" mass="44144">MTSDISISIFITAICLFCAHLLLLRRQDIGVYLPLALLFLFQGVSTGVAALTETYDPDSVGVLFHISVLVGGLESTIPFLFWAYVRALTTEGPTENIPKLSYHLIPMIFVLVSFWSLLFLPAGFAESEMNDDDPRLLGFTLIALMVLLADFVFKAMIAVYVYLTIRRLMTYRKRLKDVFASTENRELTWIWVILICIAFYLCVSIAFTASVVSGIFNEETYNNWLPTLNGAALLGVFWAIGIWGLRQRPGMTRQPVAVLPEPGDTPSRKYEKSALDDDRLEHIARKIEAAMAKDSLYRDPNLSLWDLAKHIGVTSHYVSQALNTQLNKNFFDLVNGWRIKDAIKQLNETDETILVIAYDVGFNSRSAFYKAFKRETGRTPSGMRKLPAVLR</sequence>
<organism evidence="6 7">
    <name type="scientific">Ahrensia marina</name>
    <dbReference type="NCBI Taxonomy" id="1514904"/>
    <lineage>
        <taxon>Bacteria</taxon>
        <taxon>Pseudomonadati</taxon>
        <taxon>Pseudomonadota</taxon>
        <taxon>Alphaproteobacteria</taxon>
        <taxon>Hyphomicrobiales</taxon>
        <taxon>Ahrensiaceae</taxon>
        <taxon>Ahrensia</taxon>
    </lineage>
</organism>
<dbReference type="PROSITE" id="PS01124">
    <property type="entry name" value="HTH_ARAC_FAMILY_2"/>
    <property type="match status" value="1"/>
</dbReference>
<evidence type="ECO:0000259" key="5">
    <source>
        <dbReference type="PROSITE" id="PS01124"/>
    </source>
</evidence>
<dbReference type="Pfam" id="PF12833">
    <property type="entry name" value="HTH_18"/>
    <property type="match status" value="1"/>
</dbReference>
<dbReference type="GO" id="GO:0043565">
    <property type="term" value="F:sequence-specific DNA binding"/>
    <property type="evidence" value="ECO:0007669"/>
    <property type="project" value="InterPro"/>
</dbReference>
<proteinExistence type="predicted"/>
<feature type="transmembrane region" description="Helical" evidence="4">
    <location>
        <begin position="224"/>
        <end position="245"/>
    </location>
</feature>
<dbReference type="PROSITE" id="PS00041">
    <property type="entry name" value="HTH_ARAC_FAMILY_1"/>
    <property type="match status" value="1"/>
</dbReference>
<evidence type="ECO:0000256" key="1">
    <source>
        <dbReference type="ARBA" id="ARBA00023015"/>
    </source>
</evidence>
<feature type="transmembrane region" description="Helical" evidence="4">
    <location>
        <begin position="31"/>
        <end position="51"/>
    </location>
</feature>
<keyword evidence="2" id="KW-0238">DNA-binding</keyword>
<dbReference type="InterPro" id="IPR009057">
    <property type="entry name" value="Homeodomain-like_sf"/>
</dbReference>
<keyword evidence="3" id="KW-0804">Transcription</keyword>
<dbReference type="SUPFAM" id="SSF46689">
    <property type="entry name" value="Homeodomain-like"/>
    <property type="match status" value="1"/>
</dbReference>
<feature type="transmembrane region" description="Helical" evidence="4">
    <location>
        <begin position="104"/>
        <end position="124"/>
    </location>
</feature>
<evidence type="ECO:0000256" key="3">
    <source>
        <dbReference type="ARBA" id="ARBA00023163"/>
    </source>
</evidence>
<accession>A0A0N0E7M7</accession>
<keyword evidence="4" id="KW-0472">Membrane</keyword>
<dbReference type="STRING" id="1514904.SU32_08855"/>
<keyword evidence="4" id="KW-1133">Transmembrane helix</keyword>
<dbReference type="AlphaFoldDB" id="A0A0N0E7M7"/>
<protein>
    <recommendedName>
        <fullName evidence="5">HTH araC/xylS-type domain-containing protein</fullName>
    </recommendedName>
</protein>
<dbReference type="GO" id="GO:0003700">
    <property type="term" value="F:DNA-binding transcription factor activity"/>
    <property type="evidence" value="ECO:0007669"/>
    <property type="project" value="InterPro"/>
</dbReference>
<keyword evidence="1" id="KW-0805">Transcription regulation</keyword>
<dbReference type="RefSeq" id="WP_053998994.1">
    <property type="nucleotide sequence ID" value="NZ_JXMU01000011.1"/>
</dbReference>
<reference evidence="6 7" key="1">
    <citation type="submission" date="2015-01" db="EMBL/GenBank/DDBJ databases">
        <title>Ahrensia donghaiensis sp. nov., a novel dimethylsulphoniopropionate-cleavage bacterium isolated from seawater and emended descriptions of the genus Ahrensia and Ahrensia kielensis.</title>
        <authorList>
            <person name="Liu J."/>
        </authorList>
    </citation>
    <scope>NUCLEOTIDE SEQUENCE [LARGE SCALE GENOMIC DNA]</scope>
    <source>
        <strain evidence="6 7">LZD062</strain>
    </source>
</reference>
<dbReference type="PATRIC" id="fig|1514904.3.peg.592"/>
<name>A0A0N0E7M7_9HYPH</name>
<feature type="transmembrane region" description="Helical" evidence="4">
    <location>
        <begin position="136"/>
        <end position="165"/>
    </location>
</feature>
<feature type="transmembrane region" description="Helical" evidence="4">
    <location>
        <begin position="186"/>
        <end position="212"/>
    </location>
</feature>
<feature type="domain" description="HTH araC/xylS-type" evidence="5">
    <location>
        <begin position="281"/>
        <end position="386"/>
    </location>
</feature>
<dbReference type="Gene3D" id="1.10.10.60">
    <property type="entry name" value="Homeodomain-like"/>
    <property type="match status" value="2"/>
</dbReference>
<comment type="caution">
    <text evidence="6">The sequence shown here is derived from an EMBL/GenBank/DDBJ whole genome shotgun (WGS) entry which is preliminary data.</text>
</comment>
<dbReference type="PANTHER" id="PTHR43280:SF29">
    <property type="entry name" value="ARAC-FAMILY TRANSCRIPTIONAL REGULATOR"/>
    <property type="match status" value="1"/>
</dbReference>
<feature type="transmembrane region" description="Helical" evidence="4">
    <location>
        <begin position="6"/>
        <end position="24"/>
    </location>
</feature>
<dbReference type="InterPro" id="IPR018062">
    <property type="entry name" value="HTH_AraC-typ_CS"/>
</dbReference>
<gene>
    <name evidence="6" type="ORF">SU32_08855</name>
</gene>
<dbReference type="SMART" id="SM00342">
    <property type="entry name" value="HTH_ARAC"/>
    <property type="match status" value="1"/>
</dbReference>
<evidence type="ECO:0000313" key="7">
    <source>
        <dbReference type="Proteomes" id="UP000038011"/>
    </source>
</evidence>
<dbReference type="InterPro" id="IPR018060">
    <property type="entry name" value="HTH_AraC"/>
</dbReference>
<feature type="transmembrane region" description="Helical" evidence="4">
    <location>
        <begin position="63"/>
        <end position="84"/>
    </location>
</feature>
<keyword evidence="7" id="KW-1185">Reference proteome</keyword>